<accession>B7J7T1</accession>
<dbReference type="Proteomes" id="UP000001362">
    <property type="component" value="Chromosome"/>
</dbReference>
<evidence type="ECO:0000313" key="1">
    <source>
        <dbReference type="EMBL" id="ACK78456.1"/>
    </source>
</evidence>
<dbReference type="KEGG" id="afr:AFE_2616"/>
<gene>
    <name evidence="1" type="ordered locus">AFE_2616</name>
</gene>
<keyword evidence="2" id="KW-1185">Reference proteome</keyword>
<evidence type="ECO:0000313" key="2">
    <source>
        <dbReference type="Proteomes" id="UP000001362"/>
    </source>
</evidence>
<name>B7J7T1_ACIF2</name>
<proteinExistence type="predicted"/>
<sequence>MFLRHAGGNLTEAYAGGALALHRNGRDRVCFLRPRALIGRRPGTGPTRSS</sequence>
<dbReference type="HOGENOM" id="CLU_3113466_0_0_6"/>
<organism evidence="1 2">
    <name type="scientific">Acidithiobacillus ferrooxidans (strain ATCC 23270 / DSM 14882 / CIP 104768 / NCIMB 8455)</name>
    <name type="common">Ferrobacillus ferrooxidans (strain ATCC 23270)</name>
    <dbReference type="NCBI Taxonomy" id="243159"/>
    <lineage>
        <taxon>Bacteria</taxon>
        <taxon>Pseudomonadati</taxon>
        <taxon>Pseudomonadota</taxon>
        <taxon>Acidithiobacillia</taxon>
        <taxon>Acidithiobacillales</taxon>
        <taxon>Acidithiobacillaceae</taxon>
        <taxon>Acidithiobacillus</taxon>
    </lineage>
</organism>
<dbReference type="PaxDb" id="243159-AFE_2616"/>
<dbReference type="EMBL" id="CP001219">
    <property type="protein sequence ID" value="ACK78456.1"/>
    <property type="molecule type" value="Genomic_DNA"/>
</dbReference>
<protein>
    <submittedName>
        <fullName evidence="1">Uncharacterized protein</fullName>
    </submittedName>
</protein>
<dbReference type="AlphaFoldDB" id="B7J7T1"/>
<reference evidence="1 2" key="1">
    <citation type="journal article" date="2008" name="BMC Genomics">
        <title>Acidithiobacillus ferrooxidans metabolism: from genome sequence to industrial applications.</title>
        <authorList>
            <person name="Valdes J."/>
            <person name="Pedroso I."/>
            <person name="Quatrini R."/>
            <person name="Dodson R.J."/>
            <person name="Tettelin H."/>
            <person name="Blake R.II."/>
            <person name="Eisen J.A."/>
            <person name="Holmes D.S."/>
        </authorList>
    </citation>
    <scope>NUCLEOTIDE SEQUENCE [LARGE SCALE GENOMIC DNA]</scope>
    <source>
        <strain evidence="2">ATCC 23270 / DSM 14882 / CIP 104768 / NCIMB 8455</strain>
    </source>
</reference>
<dbReference type="STRING" id="243159.AFE_2616"/>